<dbReference type="AlphaFoldDB" id="A0A511MU74"/>
<dbReference type="GO" id="GO:0016020">
    <property type="term" value="C:membrane"/>
    <property type="evidence" value="ECO:0007669"/>
    <property type="project" value="GOC"/>
</dbReference>
<evidence type="ECO:0000256" key="6">
    <source>
        <dbReference type="SAM" id="SignalP"/>
    </source>
</evidence>
<dbReference type="Gene3D" id="2.60.40.2300">
    <property type="entry name" value="Neutral/alkaline non-lysosomal ceramidase, C-terminal domain"/>
    <property type="match status" value="1"/>
</dbReference>
<keyword evidence="5" id="KW-0746">Sphingolipid metabolism</keyword>
<comment type="similarity">
    <text evidence="1 5">Belongs to the neutral ceramidase family.</text>
</comment>
<sequence length="685" mass="72612">MSLSRRAVLARSVVGSATLAAAATVPAMSGPFGATAAAVPGSGGYEIGVGLSDITGPAAECGMMGYSQLEQQTVGIHLRPRARAFIIGHGGRRIAFVVAENGMIFQSVHRGVLAELARRFGDRYTEQNVLLTSTHSHATCGGSSNDYAYNLSILGFQQQVYDAEVDGIVAAVVAADADLGPGSLALGRGELHDASVNRSRVAWELNPVADKEHFPGAIDPAVTALSLVKGGRQVGAITWFATHNTSMTNENRLISSDNKGYASFAYEHIEHGVRYLDGAPDFVAAFAQTNAGDMSPNLNLRPGSGPTEDEFENTRIIGERQYAASKAALAQARSMSGPVDSMLCYIDLADIAVDGRFTPDGQPRRTAPAAAGVSLIAGSIEDGPGLPGAPIPEGVRNPFLQALGGQDAPVPAWLADAQAPKAIAVPFGLMPPVAWVPNVLPIQLVRVGELYLAAAGGEFTITSGLRVRRAVAAALGVPLEQVLLQGYANAYHEYVTTPEEYDAQQYEGASTLFGRYTLCAYQQEFARLATSFAARQVVPRGPAPRDVSNLQPNFQPGAGPDTVPLGRTFGDVLAQPAPAYAPGTQVAAEFVSAHPKHNIRRNGTFLEVQRRQASGEWVRVANEGEWAVKFFWSKRGSAESVARFTWDIPADATPGRYRFQHYADSLSPDGALHPFTGTTNDFQVG</sequence>
<accession>A0A511MU74</accession>
<feature type="domain" description="Neutral/alkaline non-lysosomal ceramidase C-terminal" evidence="8">
    <location>
        <begin position="525"/>
        <end position="684"/>
    </location>
</feature>
<evidence type="ECO:0000256" key="3">
    <source>
        <dbReference type="PIRSR" id="PIRSR606823-1"/>
    </source>
</evidence>
<feature type="binding site" evidence="4">
    <location>
        <position position="243"/>
    </location>
    <ligand>
        <name>Zn(2+)</name>
        <dbReference type="ChEBI" id="CHEBI:29105"/>
    </ligand>
</feature>
<reference evidence="9 10" key="1">
    <citation type="submission" date="2019-07" db="EMBL/GenBank/DDBJ databases">
        <title>Whole genome shotgun sequence of Nocardia ninae NBRC 108245.</title>
        <authorList>
            <person name="Hosoyama A."/>
            <person name="Uohara A."/>
            <person name="Ohji S."/>
            <person name="Ichikawa N."/>
        </authorList>
    </citation>
    <scope>NUCLEOTIDE SEQUENCE [LARGE SCALE GENOMIC DNA]</scope>
    <source>
        <strain evidence="9 10">NBRC 108245</strain>
    </source>
</reference>
<dbReference type="PANTHER" id="PTHR12670:SF1">
    <property type="entry name" value="NEUTRAL CERAMIDASE"/>
    <property type="match status" value="1"/>
</dbReference>
<evidence type="ECO:0000313" key="10">
    <source>
        <dbReference type="Proteomes" id="UP000321424"/>
    </source>
</evidence>
<dbReference type="GO" id="GO:0042759">
    <property type="term" value="P:long-chain fatty acid biosynthetic process"/>
    <property type="evidence" value="ECO:0007669"/>
    <property type="project" value="TreeGrafter"/>
</dbReference>
<keyword evidence="5" id="KW-0443">Lipid metabolism</keyword>
<keyword evidence="2 5" id="KW-0378">Hydrolase</keyword>
<keyword evidence="4" id="KW-0479">Metal-binding</keyword>
<feature type="binding site" evidence="4">
    <location>
        <position position="458"/>
    </location>
    <ligand>
        <name>Zn(2+)</name>
        <dbReference type="ChEBI" id="CHEBI:29105"/>
    </ligand>
</feature>
<evidence type="ECO:0000313" key="9">
    <source>
        <dbReference type="EMBL" id="GEM43768.1"/>
    </source>
</evidence>
<feature type="chain" id="PRO_5022078856" description="Neutral ceramidase" evidence="6">
    <location>
        <begin position="23"/>
        <end position="685"/>
    </location>
</feature>
<dbReference type="Pfam" id="PF04734">
    <property type="entry name" value="Ceramidase_alk"/>
    <property type="match status" value="1"/>
</dbReference>
<feature type="binding site" evidence="4">
    <location>
        <position position="135"/>
    </location>
    <ligand>
        <name>Zn(2+)</name>
        <dbReference type="ChEBI" id="CHEBI:29105"/>
    </ligand>
</feature>
<gene>
    <name evidence="9" type="ORF">NN4_82870</name>
</gene>
<protein>
    <recommendedName>
        <fullName evidence="5">Neutral ceramidase</fullName>
        <ecNumber evidence="5">3.5.1.23</ecNumber>
    </recommendedName>
</protein>
<dbReference type="GO" id="GO:0017040">
    <property type="term" value="F:N-acylsphingosine amidohydrolase activity"/>
    <property type="evidence" value="ECO:0007669"/>
    <property type="project" value="UniProtKB-UniRule"/>
</dbReference>
<dbReference type="GO" id="GO:0005576">
    <property type="term" value="C:extracellular region"/>
    <property type="evidence" value="ECO:0007669"/>
    <property type="project" value="TreeGrafter"/>
</dbReference>
<feature type="binding site" evidence="4">
    <location>
        <position position="494"/>
    </location>
    <ligand>
        <name>Zn(2+)</name>
        <dbReference type="ChEBI" id="CHEBI:29105"/>
    </ligand>
</feature>
<dbReference type="OrthoDB" id="6899210at2"/>
<dbReference type="RefSeq" id="WP_147142955.1">
    <property type="nucleotide sequence ID" value="NZ_BJXA01000113.1"/>
</dbReference>
<organism evidence="9 10">
    <name type="scientific">Nocardia ninae NBRC 108245</name>
    <dbReference type="NCBI Taxonomy" id="1210091"/>
    <lineage>
        <taxon>Bacteria</taxon>
        <taxon>Bacillati</taxon>
        <taxon>Actinomycetota</taxon>
        <taxon>Actinomycetes</taxon>
        <taxon>Mycobacteriales</taxon>
        <taxon>Nocardiaceae</taxon>
        <taxon>Nocardia</taxon>
    </lineage>
</organism>
<dbReference type="InterPro" id="IPR031331">
    <property type="entry name" value="NEUT/ALK_ceramidase_C"/>
</dbReference>
<evidence type="ECO:0000256" key="1">
    <source>
        <dbReference type="ARBA" id="ARBA00009835"/>
    </source>
</evidence>
<evidence type="ECO:0000256" key="4">
    <source>
        <dbReference type="PIRSR" id="PIRSR606823-2"/>
    </source>
</evidence>
<dbReference type="InterPro" id="IPR006823">
    <property type="entry name" value="Ceramidase_alk"/>
</dbReference>
<feature type="active site" description="Nucleophile" evidence="3">
    <location>
        <position position="295"/>
    </location>
</feature>
<comment type="cofactor">
    <cofactor evidence="4">
        <name>Zn(2+)</name>
        <dbReference type="ChEBI" id="CHEBI:29105"/>
    </cofactor>
    <text evidence="4">Binds 1 zinc ion per subunit.</text>
</comment>
<dbReference type="GO" id="GO:0046872">
    <property type="term" value="F:metal ion binding"/>
    <property type="evidence" value="ECO:0007669"/>
    <property type="project" value="UniProtKB-KW"/>
</dbReference>
<evidence type="ECO:0000256" key="5">
    <source>
        <dbReference type="RuleBase" id="RU366019"/>
    </source>
</evidence>
<dbReference type="GO" id="GO:0046512">
    <property type="term" value="P:sphingosine biosynthetic process"/>
    <property type="evidence" value="ECO:0007669"/>
    <property type="project" value="TreeGrafter"/>
</dbReference>
<dbReference type="EC" id="3.5.1.23" evidence="5"/>
<evidence type="ECO:0000256" key="2">
    <source>
        <dbReference type="ARBA" id="ARBA00022801"/>
    </source>
</evidence>
<keyword evidence="10" id="KW-1185">Reference proteome</keyword>
<feature type="domain" description="Neutral/alkaline non-lysosomal ceramidase N-terminal" evidence="7">
    <location>
        <begin position="45"/>
        <end position="523"/>
    </location>
</feature>
<dbReference type="EMBL" id="BJXA01000113">
    <property type="protein sequence ID" value="GEM43768.1"/>
    <property type="molecule type" value="Genomic_DNA"/>
</dbReference>
<dbReference type="Proteomes" id="UP000321424">
    <property type="component" value="Unassembled WGS sequence"/>
</dbReference>
<dbReference type="PROSITE" id="PS51318">
    <property type="entry name" value="TAT"/>
    <property type="match status" value="1"/>
</dbReference>
<keyword evidence="6" id="KW-0732">Signal</keyword>
<dbReference type="Pfam" id="PF17048">
    <property type="entry name" value="Ceramidse_alk_C"/>
    <property type="match status" value="1"/>
</dbReference>
<keyword evidence="4" id="KW-0862">Zinc</keyword>
<comment type="catalytic activity">
    <reaction evidence="5">
        <text>an N-acylsphing-4-enine + H2O = sphing-4-enine + a fatty acid</text>
        <dbReference type="Rhea" id="RHEA:20856"/>
        <dbReference type="ChEBI" id="CHEBI:15377"/>
        <dbReference type="ChEBI" id="CHEBI:28868"/>
        <dbReference type="ChEBI" id="CHEBI:52639"/>
        <dbReference type="ChEBI" id="CHEBI:57756"/>
        <dbReference type="EC" id="3.5.1.23"/>
    </reaction>
</comment>
<comment type="caution">
    <text evidence="9">The sequence shown here is derived from an EMBL/GenBank/DDBJ whole genome shotgun (WGS) entry which is preliminary data.</text>
</comment>
<dbReference type="InterPro" id="IPR031329">
    <property type="entry name" value="NEUT/ALK_ceramidase_N"/>
</dbReference>
<feature type="signal peptide" evidence="6">
    <location>
        <begin position="1"/>
        <end position="22"/>
    </location>
</feature>
<evidence type="ECO:0000259" key="7">
    <source>
        <dbReference type="Pfam" id="PF04734"/>
    </source>
</evidence>
<dbReference type="GO" id="GO:0046514">
    <property type="term" value="P:ceramide catabolic process"/>
    <property type="evidence" value="ECO:0007669"/>
    <property type="project" value="InterPro"/>
</dbReference>
<dbReference type="PANTHER" id="PTHR12670">
    <property type="entry name" value="CERAMIDASE"/>
    <property type="match status" value="1"/>
</dbReference>
<name>A0A511MU74_9NOCA</name>
<dbReference type="InterPro" id="IPR006311">
    <property type="entry name" value="TAT_signal"/>
</dbReference>
<dbReference type="InterPro" id="IPR038445">
    <property type="entry name" value="NCDase_C_sf"/>
</dbReference>
<proteinExistence type="inferred from homology"/>
<evidence type="ECO:0000259" key="8">
    <source>
        <dbReference type="Pfam" id="PF17048"/>
    </source>
</evidence>